<sequence length="459" mass="52700">MGVVDPKPGDGGNPGDNGGHGILNSQEERKQYQNIYRFLNRADVDRDAKIDRVRFFKDKKPVFERAFHERLRSSASWPARGSDARQEAEVIIVEELDPECLREFLATRIRNDTQRQSFLSFVDEYLHDHPSFNFTDVEYRIRPAPSVQNKQQHELLIHIQLRELDRPFKLSYFEIQNSARESRALRASYAYGPLNPVQRPPLTPEDADFPPLAITRASVAIWFDGDPWDTSPFTVTQDLRSIIGYDWLRIIGFVTRDLYSIHWALQGGDRMSDENNQELYRTALQHLFSVDRRITWYCEVIQEQLNSCRSKGKPLWNGKSLGLEQVRVADMVSQELVMDFENIKTQIAQTIERLDKSISYVNGQVNVKEVERANAQSKIVLALAVVGGFFLPISTIAAIFSMADDWAPGKDGFGQFWAICIPISALVMVILVMIIRWSTILRWMGRLRRASQMCTEGVV</sequence>
<keyword evidence="2" id="KW-1133">Transmembrane helix</keyword>
<keyword evidence="2" id="KW-0472">Membrane</keyword>
<comment type="caution">
    <text evidence="3">The sequence shown here is derived from an EMBL/GenBank/DDBJ whole genome shotgun (WGS) entry which is preliminary data.</text>
</comment>
<feature type="transmembrane region" description="Helical" evidence="2">
    <location>
        <begin position="379"/>
        <end position="403"/>
    </location>
</feature>
<evidence type="ECO:0000313" key="3">
    <source>
        <dbReference type="EMBL" id="CAH0057983.1"/>
    </source>
</evidence>
<dbReference type="OrthoDB" id="5428055at2759"/>
<accession>A0A9P0ESK8</accession>
<dbReference type="Proteomes" id="UP000775872">
    <property type="component" value="Unassembled WGS sequence"/>
</dbReference>
<dbReference type="EMBL" id="CABFOC020000082">
    <property type="protein sequence ID" value="CAH0057983.1"/>
    <property type="molecule type" value="Genomic_DNA"/>
</dbReference>
<feature type="transmembrane region" description="Helical" evidence="2">
    <location>
        <begin position="415"/>
        <end position="439"/>
    </location>
</feature>
<evidence type="ECO:0000256" key="1">
    <source>
        <dbReference type="SAM" id="MobiDB-lite"/>
    </source>
</evidence>
<reference evidence="3" key="1">
    <citation type="submission" date="2021-10" db="EMBL/GenBank/DDBJ databases">
        <authorList>
            <person name="Piombo E."/>
        </authorList>
    </citation>
    <scope>NUCLEOTIDE SEQUENCE</scope>
</reference>
<feature type="region of interest" description="Disordered" evidence="1">
    <location>
        <begin position="1"/>
        <end position="24"/>
    </location>
</feature>
<proteinExistence type="predicted"/>
<organism evidence="3 4">
    <name type="scientific">Clonostachys solani</name>
    <dbReference type="NCBI Taxonomy" id="160281"/>
    <lineage>
        <taxon>Eukaryota</taxon>
        <taxon>Fungi</taxon>
        <taxon>Dikarya</taxon>
        <taxon>Ascomycota</taxon>
        <taxon>Pezizomycotina</taxon>
        <taxon>Sordariomycetes</taxon>
        <taxon>Hypocreomycetidae</taxon>
        <taxon>Hypocreales</taxon>
        <taxon>Bionectriaceae</taxon>
        <taxon>Clonostachys</taxon>
    </lineage>
</organism>
<gene>
    <name evidence="3" type="ORF">CSOL1703_00008460</name>
</gene>
<name>A0A9P0ESK8_9HYPO</name>
<keyword evidence="4" id="KW-1185">Reference proteome</keyword>
<keyword evidence="2" id="KW-0812">Transmembrane</keyword>
<evidence type="ECO:0000256" key="2">
    <source>
        <dbReference type="SAM" id="Phobius"/>
    </source>
</evidence>
<dbReference type="Gene3D" id="1.20.58.340">
    <property type="entry name" value="Magnesium transport protein CorA, transmembrane region"/>
    <property type="match status" value="1"/>
</dbReference>
<protein>
    <submittedName>
        <fullName evidence="3">Uncharacterized protein</fullName>
    </submittedName>
</protein>
<evidence type="ECO:0000313" key="4">
    <source>
        <dbReference type="Proteomes" id="UP000775872"/>
    </source>
</evidence>
<dbReference type="AlphaFoldDB" id="A0A9P0ESK8"/>
<feature type="compositionally biased region" description="Gly residues" evidence="1">
    <location>
        <begin position="9"/>
        <end position="21"/>
    </location>
</feature>